<dbReference type="SUPFAM" id="SSF64288">
    <property type="entry name" value="Chorismate lyase-like"/>
    <property type="match status" value="1"/>
</dbReference>
<sequence length="227" mass="25909">MRGRLLRYIDTMKASGEVRLPSERQLADSLHTTRITLREALTRLEAEGIIYRETRRGWFISPERIVYNPLSRSYFDEMARSQGRGPRTELIEGALQPAPASVATLIGLDAGAPLILIRRVRFLDSRPVLYVEHYLRNDIFNGILDEDLTQSLTEIYMSRYDVHLGGSQSYISSRTLTGDMAERLHASEGSPALHIARINYDQSGRTIDCDLEFWRHDALLVHVKPPK</sequence>
<keyword evidence="6" id="KW-1185">Reference proteome</keyword>
<organism evidence="5 6">
    <name type="scientific">Pseudochelatococcus lubricantis</name>
    <dbReference type="NCBI Taxonomy" id="1538102"/>
    <lineage>
        <taxon>Bacteria</taxon>
        <taxon>Pseudomonadati</taxon>
        <taxon>Pseudomonadota</taxon>
        <taxon>Alphaproteobacteria</taxon>
        <taxon>Hyphomicrobiales</taxon>
        <taxon>Chelatococcaceae</taxon>
        <taxon>Pseudochelatococcus</taxon>
    </lineage>
</organism>
<dbReference type="SMART" id="SM00345">
    <property type="entry name" value="HTH_GNTR"/>
    <property type="match status" value="1"/>
</dbReference>
<dbReference type="Pfam" id="PF07702">
    <property type="entry name" value="UTRA"/>
    <property type="match status" value="1"/>
</dbReference>
<protein>
    <submittedName>
        <fullName evidence="5">DNA-binding GntR family transcriptional regulator</fullName>
    </submittedName>
</protein>
<dbReference type="InterPro" id="IPR000524">
    <property type="entry name" value="Tscrpt_reg_HTH_GntR"/>
</dbReference>
<dbReference type="PRINTS" id="PR00035">
    <property type="entry name" value="HTHGNTR"/>
</dbReference>
<evidence type="ECO:0000313" key="6">
    <source>
        <dbReference type="Proteomes" id="UP001429580"/>
    </source>
</evidence>
<evidence type="ECO:0000256" key="1">
    <source>
        <dbReference type="ARBA" id="ARBA00023015"/>
    </source>
</evidence>
<dbReference type="PROSITE" id="PS50949">
    <property type="entry name" value="HTH_GNTR"/>
    <property type="match status" value="1"/>
</dbReference>
<dbReference type="InterPro" id="IPR036388">
    <property type="entry name" value="WH-like_DNA-bd_sf"/>
</dbReference>
<dbReference type="PANTHER" id="PTHR44846">
    <property type="entry name" value="MANNOSYL-D-GLYCERATE TRANSPORT/METABOLISM SYSTEM REPRESSOR MNGR-RELATED"/>
    <property type="match status" value="1"/>
</dbReference>
<dbReference type="Gene3D" id="3.40.1410.10">
    <property type="entry name" value="Chorismate lyase-like"/>
    <property type="match status" value="1"/>
</dbReference>
<keyword evidence="3" id="KW-0804">Transcription</keyword>
<dbReference type="InterPro" id="IPR050679">
    <property type="entry name" value="Bact_HTH_transcr_reg"/>
</dbReference>
<accession>A0ABX0V0H2</accession>
<keyword evidence="1" id="KW-0805">Transcription regulation</keyword>
<proteinExistence type="predicted"/>
<evidence type="ECO:0000259" key="4">
    <source>
        <dbReference type="PROSITE" id="PS50949"/>
    </source>
</evidence>
<gene>
    <name evidence="5" type="ORF">FHS82_001965</name>
</gene>
<evidence type="ECO:0000256" key="3">
    <source>
        <dbReference type="ARBA" id="ARBA00023163"/>
    </source>
</evidence>
<comment type="caution">
    <text evidence="5">The sequence shown here is derived from an EMBL/GenBank/DDBJ whole genome shotgun (WGS) entry which is preliminary data.</text>
</comment>
<evidence type="ECO:0000256" key="2">
    <source>
        <dbReference type="ARBA" id="ARBA00023125"/>
    </source>
</evidence>
<reference evidence="5 6" key="1">
    <citation type="submission" date="2020-03" db="EMBL/GenBank/DDBJ databases">
        <title>Genomic Encyclopedia of Type Strains, Phase IV (KMG-IV): sequencing the most valuable type-strain genomes for metagenomic binning, comparative biology and taxonomic classification.</title>
        <authorList>
            <person name="Goeker M."/>
        </authorList>
    </citation>
    <scope>NUCLEOTIDE SEQUENCE [LARGE SCALE GENOMIC DNA]</scope>
    <source>
        <strain evidence="5 6">DSM 103870</strain>
    </source>
</reference>
<dbReference type="Pfam" id="PF00392">
    <property type="entry name" value="GntR"/>
    <property type="match status" value="1"/>
</dbReference>
<keyword evidence="2 5" id="KW-0238">DNA-binding</keyword>
<dbReference type="InterPro" id="IPR028978">
    <property type="entry name" value="Chorismate_lyase_/UTRA_dom_sf"/>
</dbReference>
<evidence type="ECO:0000313" key="5">
    <source>
        <dbReference type="EMBL" id="NIJ58123.1"/>
    </source>
</evidence>
<dbReference type="EMBL" id="JAASQI010000004">
    <property type="protein sequence ID" value="NIJ58123.1"/>
    <property type="molecule type" value="Genomic_DNA"/>
</dbReference>
<dbReference type="GO" id="GO:0003677">
    <property type="term" value="F:DNA binding"/>
    <property type="evidence" value="ECO:0007669"/>
    <property type="project" value="UniProtKB-KW"/>
</dbReference>
<dbReference type="SMART" id="SM00866">
    <property type="entry name" value="UTRA"/>
    <property type="match status" value="1"/>
</dbReference>
<dbReference type="PANTHER" id="PTHR44846:SF7">
    <property type="entry name" value="TRANSCRIPTIONAL REGULATOR OF 2-AMINOETHYLPHOSPHONATE DEGRADATION OPERONS-RELATED"/>
    <property type="match status" value="1"/>
</dbReference>
<dbReference type="RefSeq" id="WP_208394178.1">
    <property type="nucleotide sequence ID" value="NZ_JAASQI010000004.1"/>
</dbReference>
<dbReference type="CDD" id="cd07377">
    <property type="entry name" value="WHTH_GntR"/>
    <property type="match status" value="1"/>
</dbReference>
<dbReference type="SUPFAM" id="SSF46785">
    <property type="entry name" value="Winged helix' DNA-binding domain"/>
    <property type="match status" value="1"/>
</dbReference>
<dbReference type="InterPro" id="IPR036390">
    <property type="entry name" value="WH_DNA-bd_sf"/>
</dbReference>
<dbReference type="Gene3D" id="1.10.10.10">
    <property type="entry name" value="Winged helix-like DNA-binding domain superfamily/Winged helix DNA-binding domain"/>
    <property type="match status" value="1"/>
</dbReference>
<dbReference type="Proteomes" id="UP001429580">
    <property type="component" value="Unassembled WGS sequence"/>
</dbReference>
<feature type="domain" description="HTH gntR-type" evidence="4">
    <location>
        <begin position="1"/>
        <end position="63"/>
    </location>
</feature>
<name>A0ABX0V0H2_9HYPH</name>
<dbReference type="InterPro" id="IPR011663">
    <property type="entry name" value="UTRA"/>
</dbReference>